<dbReference type="AlphaFoldDB" id="A0A4R0QWT6"/>
<dbReference type="GO" id="GO:0003700">
    <property type="term" value="F:DNA-binding transcription factor activity"/>
    <property type="evidence" value="ECO:0007669"/>
    <property type="project" value="InterPro"/>
</dbReference>
<evidence type="ECO:0000256" key="1">
    <source>
        <dbReference type="ARBA" id="ARBA00009437"/>
    </source>
</evidence>
<keyword evidence="4" id="KW-0804">Transcription</keyword>
<dbReference type="PANTHER" id="PTHR30419">
    <property type="entry name" value="HTH-TYPE TRANSCRIPTIONAL REGULATOR YBHD"/>
    <property type="match status" value="1"/>
</dbReference>
<dbReference type="InterPro" id="IPR036388">
    <property type="entry name" value="WH-like_DNA-bd_sf"/>
</dbReference>
<evidence type="ECO:0000256" key="2">
    <source>
        <dbReference type="ARBA" id="ARBA00023015"/>
    </source>
</evidence>
<dbReference type="PROSITE" id="PS50931">
    <property type="entry name" value="HTH_LYSR"/>
    <property type="match status" value="1"/>
</dbReference>
<comment type="similarity">
    <text evidence="1">Belongs to the LysR transcriptional regulatory family.</text>
</comment>
<dbReference type="InterPro" id="IPR005119">
    <property type="entry name" value="LysR_subst-bd"/>
</dbReference>
<dbReference type="SUPFAM" id="SSF53850">
    <property type="entry name" value="Periplasmic binding protein-like II"/>
    <property type="match status" value="1"/>
</dbReference>
<dbReference type="RefSeq" id="WP_131284621.1">
    <property type="nucleotide sequence ID" value="NZ_RXLP01000023.1"/>
</dbReference>
<dbReference type="Pfam" id="PF00126">
    <property type="entry name" value="HTH_1"/>
    <property type="match status" value="1"/>
</dbReference>
<protein>
    <submittedName>
        <fullName evidence="6">LysR family transcriptional regulator</fullName>
    </submittedName>
</protein>
<proteinExistence type="inferred from homology"/>
<dbReference type="Proteomes" id="UP000291289">
    <property type="component" value="Unassembled WGS sequence"/>
</dbReference>
<dbReference type="InterPro" id="IPR050950">
    <property type="entry name" value="HTH-type_LysR_regulators"/>
</dbReference>
<dbReference type="OrthoDB" id="3181812at2"/>
<dbReference type="PRINTS" id="PR00039">
    <property type="entry name" value="HTHLYSR"/>
</dbReference>
<dbReference type="Gene3D" id="1.10.10.10">
    <property type="entry name" value="Winged helix-like DNA-binding domain superfamily/Winged helix DNA-binding domain"/>
    <property type="match status" value="1"/>
</dbReference>
<accession>A0A4R0QWT6</accession>
<feature type="domain" description="HTH lysR-type" evidence="5">
    <location>
        <begin position="1"/>
        <end position="58"/>
    </location>
</feature>
<reference evidence="6 7" key="1">
    <citation type="submission" date="2018-12" db="EMBL/GenBank/DDBJ databases">
        <title>Alloscrdovia theropitheci sp. nov: a novel taxon from the feces of the bleeding-herat monkey (Theropithecus geleda).</title>
        <authorList>
            <person name="Modesto M."/>
        </authorList>
    </citation>
    <scope>NUCLEOTIDE SEQUENCE [LARGE SCALE GENOMIC DNA]</scope>
    <source>
        <strain evidence="6 7">GLDI4/2</strain>
    </source>
</reference>
<evidence type="ECO:0000313" key="6">
    <source>
        <dbReference type="EMBL" id="TCD53980.1"/>
    </source>
</evidence>
<evidence type="ECO:0000259" key="5">
    <source>
        <dbReference type="PROSITE" id="PS50931"/>
    </source>
</evidence>
<dbReference type="SUPFAM" id="SSF46785">
    <property type="entry name" value="Winged helix' DNA-binding domain"/>
    <property type="match status" value="1"/>
</dbReference>
<comment type="caution">
    <text evidence="6">The sequence shown here is derived from an EMBL/GenBank/DDBJ whole genome shotgun (WGS) entry which is preliminary data.</text>
</comment>
<keyword evidence="3" id="KW-0238">DNA-binding</keyword>
<evidence type="ECO:0000313" key="7">
    <source>
        <dbReference type="Proteomes" id="UP000291289"/>
    </source>
</evidence>
<dbReference type="PANTHER" id="PTHR30419:SF8">
    <property type="entry name" value="NITROGEN ASSIMILATION TRANSCRIPTIONAL ACTIVATOR-RELATED"/>
    <property type="match status" value="1"/>
</dbReference>
<keyword evidence="2" id="KW-0805">Transcription regulation</keyword>
<dbReference type="FunFam" id="1.10.10.10:FF:000001">
    <property type="entry name" value="LysR family transcriptional regulator"/>
    <property type="match status" value="1"/>
</dbReference>
<name>A0A4R0QWT6_9BIFI</name>
<keyword evidence="7" id="KW-1185">Reference proteome</keyword>
<dbReference type="EMBL" id="RXLP01000023">
    <property type="protein sequence ID" value="TCD53980.1"/>
    <property type="molecule type" value="Genomic_DNA"/>
</dbReference>
<organism evidence="6 7">
    <name type="scientific">Alloscardovia theropitheci</name>
    <dbReference type="NCBI Taxonomy" id="2496842"/>
    <lineage>
        <taxon>Bacteria</taxon>
        <taxon>Bacillati</taxon>
        <taxon>Actinomycetota</taxon>
        <taxon>Actinomycetes</taxon>
        <taxon>Bifidobacteriales</taxon>
        <taxon>Bifidobacteriaceae</taxon>
        <taxon>Alloscardovia</taxon>
    </lineage>
</organism>
<evidence type="ECO:0000256" key="4">
    <source>
        <dbReference type="ARBA" id="ARBA00023163"/>
    </source>
</evidence>
<dbReference type="Gene3D" id="3.40.190.10">
    <property type="entry name" value="Periplasmic binding protein-like II"/>
    <property type="match status" value="2"/>
</dbReference>
<dbReference type="GO" id="GO:0003677">
    <property type="term" value="F:DNA binding"/>
    <property type="evidence" value="ECO:0007669"/>
    <property type="project" value="UniProtKB-KW"/>
</dbReference>
<gene>
    <name evidence="6" type="ORF">EJ419_06005</name>
</gene>
<dbReference type="InterPro" id="IPR036390">
    <property type="entry name" value="WH_DNA-bd_sf"/>
</dbReference>
<dbReference type="Pfam" id="PF03466">
    <property type="entry name" value="LysR_substrate"/>
    <property type="match status" value="1"/>
</dbReference>
<sequence>MNINSLRNFMEVAQEKNITAASEIIGISQPALSNQIKQLEAELGQKLLIRHARSISLTPEGLLFQERAADILSLVDKTTHEFRNLQSDANPELRLGCAESAQMSYISDSLAKLRGSYPHFQFHITSGDSKAVLDLVDRGLIDCAVVVDTPELNKYNSLQLPGADRWVAIMKDDDPLARKASISINDLIDRNVIASAQSIKVDIPRWAGADASRLNFVGTSNLMYNAARCVESGLGILLAFEHLVGNGIKHKLCSRPLNPPLSNSMHVVWRKNSTTTEIFNSFLTILQSLHA</sequence>
<dbReference type="CDD" id="cd05466">
    <property type="entry name" value="PBP2_LTTR_substrate"/>
    <property type="match status" value="1"/>
</dbReference>
<dbReference type="GO" id="GO:0005829">
    <property type="term" value="C:cytosol"/>
    <property type="evidence" value="ECO:0007669"/>
    <property type="project" value="TreeGrafter"/>
</dbReference>
<dbReference type="InterPro" id="IPR000847">
    <property type="entry name" value="LysR_HTH_N"/>
</dbReference>
<evidence type="ECO:0000256" key="3">
    <source>
        <dbReference type="ARBA" id="ARBA00023125"/>
    </source>
</evidence>